<dbReference type="InterPro" id="IPR012678">
    <property type="entry name" value="Ribosomal_uL23/eL15/eS24_sf"/>
</dbReference>
<evidence type="ECO:0000256" key="1">
    <source>
        <dbReference type="ARBA" id="ARBA00006700"/>
    </source>
</evidence>
<evidence type="ECO:0000313" key="7">
    <source>
        <dbReference type="EMBL" id="PIU46722.1"/>
    </source>
</evidence>
<reference evidence="8" key="1">
    <citation type="submission" date="2017-09" db="EMBL/GenBank/DDBJ databases">
        <title>Depth-based differentiation of microbial function through sediment-hosted aquifers and enrichment of novel symbionts in the deep terrestrial subsurface.</title>
        <authorList>
            <person name="Probst A.J."/>
            <person name="Ladd B."/>
            <person name="Jarett J.K."/>
            <person name="Geller-Mcgrath D.E."/>
            <person name="Sieber C.M.K."/>
            <person name="Emerson J.B."/>
            <person name="Anantharaman K."/>
            <person name="Thomas B.C."/>
            <person name="Malmstrom R."/>
            <person name="Stieglmeier M."/>
            <person name="Klingl A."/>
            <person name="Woyke T."/>
            <person name="Ryan C.M."/>
            <person name="Banfield J.F."/>
        </authorList>
    </citation>
    <scope>NUCLEOTIDE SEQUENCE [LARGE SCALE GENOMIC DNA]</scope>
</reference>
<protein>
    <recommendedName>
        <fullName evidence="6">Large ribosomal subunit protein uL23</fullName>
    </recommendedName>
</protein>
<dbReference type="GO" id="GO:0006412">
    <property type="term" value="P:translation"/>
    <property type="evidence" value="ECO:0007669"/>
    <property type="project" value="UniProtKB-UniRule"/>
</dbReference>
<evidence type="ECO:0000313" key="8">
    <source>
        <dbReference type="Proteomes" id="UP000228777"/>
    </source>
</evidence>
<sequence length="132" mass="15301">MALFNIFKKKKKREKAKEELKEKKEAVLSTPIWEEKKEKLIATLVLKSPHITEKSSDLADKNQYVFKVYPKINKIEIRKAIEELYGVKVVSIKTINVPAKQKRLGKNIGEQKGYKKAIVKIKEGQKIEVLPR</sequence>
<comment type="similarity">
    <text evidence="1 6">Belongs to the universal ribosomal protein uL23 family.</text>
</comment>
<dbReference type="GO" id="GO:0005840">
    <property type="term" value="C:ribosome"/>
    <property type="evidence" value="ECO:0007669"/>
    <property type="project" value="UniProtKB-KW"/>
</dbReference>
<dbReference type="GO" id="GO:0003735">
    <property type="term" value="F:structural constituent of ribosome"/>
    <property type="evidence" value="ECO:0007669"/>
    <property type="project" value="InterPro"/>
</dbReference>
<dbReference type="Pfam" id="PF00276">
    <property type="entry name" value="Ribosomal_L23"/>
    <property type="match status" value="1"/>
</dbReference>
<keyword evidence="2 6" id="KW-0699">rRNA-binding</keyword>
<dbReference type="PANTHER" id="PTHR11620">
    <property type="entry name" value="60S RIBOSOMAL PROTEIN L23A"/>
    <property type="match status" value="1"/>
</dbReference>
<accession>A0A2M6Z2X8</accession>
<proteinExistence type="inferred from homology"/>
<comment type="function">
    <text evidence="6">One of the early assembly proteins it binds 23S rRNA. One of the proteins that surrounds the polypeptide exit tunnel on the outside of the ribosome. Forms the main docking site for trigger factor binding to the ribosome.</text>
</comment>
<evidence type="ECO:0000256" key="4">
    <source>
        <dbReference type="ARBA" id="ARBA00022980"/>
    </source>
</evidence>
<evidence type="ECO:0000256" key="6">
    <source>
        <dbReference type="HAMAP-Rule" id="MF_01369"/>
    </source>
</evidence>
<comment type="subunit">
    <text evidence="6">Part of the 50S ribosomal subunit. Contacts protein L29, and trigger factor when it is bound to the ribosome.</text>
</comment>
<gene>
    <name evidence="6 7" type="primary">rplW</name>
    <name evidence="7" type="ORF">COS93_01800</name>
</gene>
<dbReference type="InterPro" id="IPR013025">
    <property type="entry name" value="Ribosomal_uL23-like"/>
</dbReference>
<dbReference type="AlphaFoldDB" id="A0A2M6Z2X8"/>
<name>A0A2M6Z2X8_9BACT</name>
<dbReference type="Gene3D" id="3.30.70.330">
    <property type="match status" value="1"/>
</dbReference>
<dbReference type="FunFam" id="3.30.70.330:FF:000001">
    <property type="entry name" value="50S ribosomal protein L23"/>
    <property type="match status" value="1"/>
</dbReference>
<dbReference type="EMBL" id="PEWP01000034">
    <property type="protein sequence ID" value="PIU46722.1"/>
    <property type="molecule type" value="Genomic_DNA"/>
</dbReference>
<dbReference type="Proteomes" id="UP000228777">
    <property type="component" value="Unassembled WGS sequence"/>
</dbReference>
<keyword evidence="4 6" id="KW-0689">Ribosomal protein</keyword>
<dbReference type="GO" id="GO:1990904">
    <property type="term" value="C:ribonucleoprotein complex"/>
    <property type="evidence" value="ECO:0007669"/>
    <property type="project" value="UniProtKB-KW"/>
</dbReference>
<dbReference type="SUPFAM" id="SSF54189">
    <property type="entry name" value="Ribosomal proteins S24e, L23 and L15e"/>
    <property type="match status" value="1"/>
</dbReference>
<dbReference type="HAMAP" id="MF_01369_B">
    <property type="entry name" value="Ribosomal_uL23_B"/>
    <property type="match status" value="1"/>
</dbReference>
<organism evidence="7 8">
    <name type="scientific">bacterium (Candidatus Gribaldobacteria) CG07_land_8_20_14_0_80_33_18</name>
    <dbReference type="NCBI Taxonomy" id="2014272"/>
    <lineage>
        <taxon>Bacteria</taxon>
        <taxon>Candidatus Gribaldobacteria</taxon>
    </lineage>
</organism>
<dbReference type="InterPro" id="IPR012677">
    <property type="entry name" value="Nucleotide-bd_a/b_plait_sf"/>
</dbReference>
<evidence type="ECO:0000256" key="2">
    <source>
        <dbReference type="ARBA" id="ARBA00022730"/>
    </source>
</evidence>
<keyword evidence="5 6" id="KW-0687">Ribonucleoprotein</keyword>
<evidence type="ECO:0000256" key="5">
    <source>
        <dbReference type="ARBA" id="ARBA00023274"/>
    </source>
</evidence>
<dbReference type="GO" id="GO:0019843">
    <property type="term" value="F:rRNA binding"/>
    <property type="evidence" value="ECO:0007669"/>
    <property type="project" value="UniProtKB-UniRule"/>
</dbReference>
<comment type="caution">
    <text evidence="7">The sequence shown here is derived from an EMBL/GenBank/DDBJ whole genome shotgun (WGS) entry which is preliminary data.</text>
</comment>
<evidence type="ECO:0000256" key="3">
    <source>
        <dbReference type="ARBA" id="ARBA00022884"/>
    </source>
</evidence>
<dbReference type="NCBIfam" id="NF004363">
    <property type="entry name" value="PRK05738.2-4"/>
    <property type="match status" value="1"/>
</dbReference>
<keyword evidence="3 6" id="KW-0694">RNA-binding</keyword>